<sequence length="145" mass="14605">MKEAGDSWCSELGRCKPALAAPMLGFVSLVSSLAGCRRSRDIYLKDAASTTIGPAAINAPATFPPITCPLAPARVMVISNFVGEPEEEGCDGATAAEDANSDAATEGKDGDALDNVAAQGDLDHGGLRGASGLAGHVDGCLGLVF</sequence>
<keyword evidence="2" id="KW-1185">Reference proteome</keyword>
<gene>
    <name evidence="1" type="ORF">MRB53_011003</name>
</gene>
<organism evidence="1 2">
    <name type="scientific">Persea americana</name>
    <name type="common">Avocado</name>
    <dbReference type="NCBI Taxonomy" id="3435"/>
    <lineage>
        <taxon>Eukaryota</taxon>
        <taxon>Viridiplantae</taxon>
        <taxon>Streptophyta</taxon>
        <taxon>Embryophyta</taxon>
        <taxon>Tracheophyta</taxon>
        <taxon>Spermatophyta</taxon>
        <taxon>Magnoliopsida</taxon>
        <taxon>Magnoliidae</taxon>
        <taxon>Laurales</taxon>
        <taxon>Lauraceae</taxon>
        <taxon>Persea</taxon>
    </lineage>
</organism>
<dbReference type="EMBL" id="CM056811">
    <property type="protein sequence ID" value="KAJ8636736.1"/>
    <property type="molecule type" value="Genomic_DNA"/>
</dbReference>
<dbReference type="Proteomes" id="UP001234297">
    <property type="component" value="Chromosome 3"/>
</dbReference>
<reference evidence="1 2" key="1">
    <citation type="journal article" date="2022" name="Hortic Res">
        <title>A haplotype resolved chromosomal level avocado genome allows analysis of novel avocado genes.</title>
        <authorList>
            <person name="Nath O."/>
            <person name="Fletcher S.J."/>
            <person name="Hayward A."/>
            <person name="Shaw L.M."/>
            <person name="Masouleh A.K."/>
            <person name="Furtado A."/>
            <person name="Henry R.J."/>
            <person name="Mitter N."/>
        </authorList>
    </citation>
    <scope>NUCLEOTIDE SEQUENCE [LARGE SCALE GENOMIC DNA]</scope>
    <source>
        <strain evidence="2">cv. Hass</strain>
    </source>
</reference>
<evidence type="ECO:0000313" key="1">
    <source>
        <dbReference type="EMBL" id="KAJ8636736.1"/>
    </source>
</evidence>
<accession>A0ACC2LTN4</accession>
<name>A0ACC2LTN4_PERAE</name>
<protein>
    <submittedName>
        <fullName evidence="1">Uncharacterized protein</fullName>
    </submittedName>
</protein>
<comment type="caution">
    <text evidence="1">The sequence shown here is derived from an EMBL/GenBank/DDBJ whole genome shotgun (WGS) entry which is preliminary data.</text>
</comment>
<proteinExistence type="predicted"/>
<evidence type="ECO:0000313" key="2">
    <source>
        <dbReference type="Proteomes" id="UP001234297"/>
    </source>
</evidence>